<dbReference type="Proteomes" id="UP000317421">
    <property type="component" value="Unassembled WGS sequence"/>
</dbReference>
<keyword evidence="5" id="KW-1185">Reference proteome</keyword>
<dbReference type="Pfam" id="PF04366">
    <property type="entry name" value="Ysc84"/>
    <property type="match status" value="1"/>
</dbReference>
<feature type="region of interest" description="Disordered" evidence="1">
    <location>
        <begin position="242"/>
        <end position="263"/>
    </location>
</feature>
<reference evidence="4 5" key="1">
    <citation type="submission" date="2019-02" db="EMBL/GenBank/DDBJ databases">
        <title>Deep-cultivation of Planctomycetes and their phenomic and genomic characterization uncovers novel biology.</title>
        <authorList>
            <person name="Wiegand S."/>
            <person name="Jogler M."/>
            <person name="Boedeker C."/>
            <person name="Pinto D."/>
            <person name="Vollmers J."/>
            <person name="Rivas-Marin E."/>
            <person name="Kohn T."/>
            <person name="Peeters S.H."/>
            <person name="Heuer A."/>
            <person name="Rast P."/>
            <person name="Oberbeckmann S."/>
            <person name="Bunk B."/>
            <person name="Jeske O."/>
            <person name="Meyerdierks A."/>
            <person name="Storesund J.E."/>
            <person name="Kallscheuer N."/>
            <person name="Luecker S."/>
            <person name="Lage O.M."/>
            <person name="Pohl T."/>
            <person name="Merkel B.J."/>
            <person name="Hornburger P."/>
            <person name="Mueller R.-W."/>
            <person name="Bruemmer F."/>
            <person name="Labrenz M."/>
            <person name="Spormann A.M."/>
            <person name="Op Den Camp H."/>
            <person name="Overmann J."/>
            <person name="Amann R."/>
            <person name="Jetten M.S.M."/>
            <person name="Mascher T."/>
            <person name="Medema M.H."/>
            <person name="Devos D.P."/>
            <person name="Kaster A.-K."/>
            <person name="Ovreas L."/>
            <person name="Rohde M."/>
            <person name="Galperin M.Y."/>
            <person name="Jogler C."/>
        </authorList>
    </citation>
    <scope>NUCLEOTIDE SEQUENCE [LARGE SCALE GENOMIC DNA]</scope>
    <source>
        <strain evidence="4 5">Pla108</strain>
    </source>
</reference>
<evidence type="ECO:0000256" key="1">
    <source>
        <dbReference type="SAM" id="MobiDB-lite"/>
    </source>
</evidence>
<accession>A0A5C6A5H3</accession>
<dbReference type="GO" id="GO:0035091">
    <property type="term" value="F:phosphatidylinositol binding"/>
    <property type="evidence" value="ECO:0007669"/>
    <property type="project" value="TreeGrafter"/>
</dbReference>
<name>A0A5C6A5H3_9BACT</name>
<feature type="chain" id="PRO_5022907418" description="Ysc84 actin-binding domain-containing protein" evidence="2">
    <location>
        <begin position="31"/>
        <end position="362"/>
    </location>
</feature>
<organism evidence="4 5">
    <name type="scientific">Botrimarina colliarenosi</name>
    <dbReference type="NCBI Taxonomy" id="2528001"/>
    <lineage>
        <taxon>Bacteria</taxon>
        <taxon>Pseudomonadati</taxon>
        <taxon>Planctomycetota</taxon>
        <taxon>Planctomycetia</taxon>
        <taxon>Pirellulales</taxon>
        <taxon>Lacipirellulaceae</taxon>
        <taxon>Botrimarina</taxon>
    </lineage>
</organism>
<protein>
    <recommendedName>
        <fullName evidence="3">Ysc84 actin-binding domain-containing protein</fullName>
    </recommendedName>
</protein>
<dbReference type="AlphaFoldDB" id="A0A5C6A5H3"/>
<dbReference type="CDD" id="cd11524">
    <property type="entry name" value="SYLF"/>
    <property type="match status" value="1"/>
</dbReference>
<gene>
    <name evidence="4" type="ORF">Pla108_33370</name>
</gene>
<proteinExistence type="predicted"/>
<dbReference type="InterPro" id="IPR051702">
    <property type="entry name" value="SH3_domain_YSC84-like"/>
</dbReference>
<dbReference type="InterPro" id="IPR007461">
    <property type="entry name" value="Ysc84_actin-binding"/>
</dbReference>
<feature type="signal peptide" evidence="2">
    <location>
        <begin position="1"/>
        <end position="30"/>
    </location>
</feature>
<feature type="domain" description="Ysc84 actin-binding" evidence="3">
    <location>
        <begin position="115"/>
        <end position="209"/>
    </location>
</feature>
<dbReference type="EMBL" id="SJPR01000005">
    <property type="protein sequence ID" value="TWT95194.1"/>
    <property type="molecule type" value="Genomic_DNA"/>
</dbReference>
<dbReference type="PANTHER" id="PTHR15629:SF2">
    <property type="entry name" value="SH3 DOMAIN-CONTAINING YSC84-LIKE PROTEIN 1"/>
    <property type="match status" value="1"/>
</dbReference>
<evidence type="ECO:0000256" key="2">
    <source>
        <dbReference type="SAM" id="SignalP"/>
    </source>
</evidence>
<keyword evidence="2" id="KW-0732">Signal</keyword>
<evidence type="ECO:0000313" key="4">
    <source>
        <dbReference type="EMBL" id="TWT95194.1"/>
    </source>
</evidence>
<dbReference type="OrthoDB" id="9782434at2"/>
<evidence type="ECO:0000313" key="5">
    <source>
        <dbReference type="Proteomes" id="UP000317421"/>
    </source>
</evidence>
<dbReference type="RefSeq" id="WP_146446051.1">
    <property type="nucleotide sequence ID" value="NZ_SJPR01000005.1"/>
</dbReference>
<evidence type="ECO:0000259" key="3">
    <source>
        <dbReference type="Pfam" id="PF04366"/>
    </source>
</evidence>
<dbReference type="PANTHER" id="PTHR15629">
    <property type="entry name" value="SH3YL1 PROTEIN"/>
    <property type="match status" value="1"/>
</dbReference>
<sequence length="362" mass="37588" precursor="true">MNLLRLRVATVVASLPLAFLVVATPTTAQAPPMPVAASAEEDRIVVDATTVFDEMLAAPGTAIPRSMLAGAEGVVIVPRVVKGGFIVGARYGRGVVVARDAQGVWRAPLFVTITGGNIGWQAGVQATDLVLVYRSQRGVDSLMAGKLTLGADIAAAAGPVGREAGAATDTSLTAEVYSYSRSRGLFAGVSLDGSVLKIDHAATAAYYRPPAGYTPVQPGTPYIPEGAQRLAAKVVEQTAPATALPAPEPSGGQPGIGAPNALDDAASTRDQLADFAPRLYRLLDPAWQGYLSLPAEVFQEAGHPSPEVLTAAVGRFEAVAADPRYTNLAALPEFQTTRGLLRHYAQVLANTPRTLALPPPPQ</sequence>
<comment type="caution">
    <text evidence="4">The sequence shown here is derived from an EMBL/GenBank/DDBJ whole genome shotgun (WGS) entry which is preliminary data.</text>
</comment>